<dbReference type="SUPFAM" id="SSF46785">
    <property type="entry name" value="Winged helix' DNA-binding domain"/>
    <property type="match status" value="1"/>
</dbReference>
<dbReference type="RefSeq" id="WP_237261600.1">
    <property type="nucleotide sequence ID" value="NZ_AP024202.1"/>
</dbReference>
<sequence>MILLDLKKYIKRHQRVTLLDIQQHFDIDEAAAIGLMEPLLQQGHIQELKQNITAGSCSSGKCSTSCHQVSKGSEFQWIDKPIKPLSIPVQII</sequence>
<feature type="domain" description="Transcriptional regulator HTH-type FeoC" evidence="1">
    <location>
        <begin position="2"/>
        <end position="62"/>
    </location>
</feature>
<gene>
    <name evidence="2" type="ORF">THMIRHAM_19120</name>
</gene>
<proteinExistence type="predicted"/>
<dbReference type="Proteomes" id="UP001054820">
    <property type="component" value="Chromosome"/>
</dbReference>
<protein>
    <recommendedName>
        <fullName evidence="1">Transcriptional regulator HTH-type FeoC domain-containing protein</fullName>
    </recommendedName>
</protein>
<evidence type="ECO:0000259" key="1">
    <source>
        <dbReference type="Pfam" id="PF09012"/>
    </source>
</evidence>
<dbReference type="InterPro" id="IPR036390">
    <property type="entry name" value="WH_DNA-bd_sf"/>
</dbReference>
<accession>A0ABM7MFA1</accession>
<evidence type="ECO:0000313" key="2">
    <source>
        <dbReference type="EMBL" id="BCN94127.1"/>
    </source>
</evidence>
<evidence type="ECO:0000313" key="3">
    <source>
        <dbReference type="Proteomes" id="UP001054820"/>
    </source>
</evidence>
<dbReference type="Pfam" id="PF09012">
    <property type="entry name" value="FeoC"/>
    <property type="match status" value="1"/>
</dbReference>
<name>A0ABM7MFA1_9GAMM</name>
<dbReference type="Gene3D" id="1.10.10.10">
    <property type="entry name" value="Winged helix-like DNA-binding domain superfamily/Winged helix DNA-binding domain"/>
    <property type="match status" value="1"/>
</dbReference>
<dbReference type="InterPro" id="IPR036388">
    <property type="entry name" value="WH-like_DNA-bd_sf"/>
</dbReference>
<dbReference type="InterPro" id="IPR015102">
    <property type="entry name" value="Tscrpt_reg_HTH_FeoC"/>
</dbReference>
<organism evidence="2 3">
    <name type="scientific">Thiomicrorhabdus immobilis</name>
    <dbReference type="NCBI Taxonomy" id="2791037"/>
    <lineage>
        <taxon>Bacteria</taxon>
        <taxon>Pseudomonadati</taxon>
        <taxon>Pseudomonadota</taxon>
        <taxon>Gammaproteobacteria</taxon>
        <taxon>Thiotrichales</taxon>
        <taxon>Piscirickettsiaceae</taxon>
        <taxon>Thiomicrorhabdus</taxon>
    </lineage>
</organism>
<dbReference type="EMBL" id="AP024202">
    <property type="protein sequence ID" value="BCN94127.1"/>
    <property type="molecule type" value="Genomic_DNA"/>
</dbReference>
<reference evidence="2" key="1">
    <citation type="journal article" date="2022" name="Arch. Microbiol.">
        <title>Thiomicrorhabdus immobilis sp. nov., a mesophilic sulfur-oxidizing bacterium isolated from sediment of a brackish lake in northern Japan.</title>
        <authorList>
            <person name="Kojima H."/>
            <person name="Mochizuki J."/>
            <person name="Kanda M."/>
            <person name="Watanabe T."/>
            <person name="Fukui M."/>
        </authorList>
    </citation>
    <scope>NUCLEOTIDE SEQUENCE</scope>
    <source>
        <strain evidence="2">Am19</strain>
    </source>
</reference>
<keyword evidence="3" id="KW-1185">Reference proteome</keyword>